<feature type="non-terminal residue" evidence="1">
    <location>
        <position position="173"/>
    </location>
</feature>
<dbReference type="AlphaFoldDB" id="A0A0F9PIX0"/>
<name>A0A0F9PIX0_9ZZZZ</name>
<organism evidence="1">
    <name type="scientific">marine sediment metagenome</name>
    <dbReference type="NCBI Taxonomy" id="412755"/>
    <lineage>
        <taxon>unclassified sequences</taxon>
        <taxon>metagenomes</taxon>
        <taxon>ecological metagenomes</taxon>
    </lineage>
</organism>
<reference evidence="1" key="1">
    <citation type="journal article" date="2015" name="Nature">
        <title>Complex archaea that bridge the gap between prokaryotes and eukaryotes.</title>
        <authorList>
            <person name="Spang A."/>
            <person name="Saw J.H."/>
            <person name="Jorgensen S.L."/>
            <person name="Zaremba-Niedzwiedzka K."/>
            <person name="Martijn J."/>
            <person name="Lind A.E."/>
            <person name="van Eijk R."/>
            <person name="Schleper C."/>
            <person name="Guy L."/>
            <person name="Ettema T.J."/>
        </authorList>
    </citation>
    <scope>NUCLEOTIDE SEQUENCE</scope>
</reference>
<sequence length="173" mass="19076">MNDIYPFNSPIILTDDIFVEYGGITGSSTVAMRQVAYTVAEEYATDDIGTFLLPVIVTGTYSYSLISPIILDYGYINSVKEIRFLDTQERIYYTVSGTANIFVSLRDATYGIVDIHSMFANCQCVSSFNPHPYQVQVVYEPGLPTGTANNPRPLLGLVQAADMVLNQIEGFGN</sequence>
<gene>
    <name evidence="1" type="ORF">LCGC14_1132810</name>
</gene>
<proteinExistence type="predicted"/>
<comment type="caution">
    <text evidence="1">The sequence shown here is derived from an EMBL/GenBank/DDBJ whole genome shotgun (WGS) entry which is preliminary data.</text>
</comment>
<protein>
    <submittedName>
        <fullName evidence="1">Uncharacterized protein</fullName>
    </submittedName>
</protein>
<dbReference type="EMBL" id="LAZR01005317">
    <property type="protein sequence ID" value="KKN00951.1"/>
    <property type="molecule type" value="Genomic_DNA"/>
</dbReference>
<accession>A0A0F9PIX0</accession>
<evidence type="ECO:0000313" key="1">
    <source>
        <dbReference type="EMBL" id="KKN00951.1"/>
    </source>
</evidence>